<keyword evidence="1" id="KW-1133">Transmembrane helix</keyword>
<organism evidence="2 3">
    <name type="scientific">Anaerotignum lactatifermentans</name>
    <dbReference type="NCBI Taxonomy" id="160404"/>
    <lineage>
        <taxon>Bacteria</taxon>
        <taxon>Bacillati</taxon>
        <taxon>Bacillota</taxon>
        <taxon>Clostridia</taxon>
        <taxon>Lachnospirales</taxon>
        <taxon>Anaerotignaceae</taxon>
        <taxon>Anaerotignum</taxon>
    </lineage>
</organism>
<name>A0ABS2G8I2_9FIRM</name>
<dbReference type="Proteomes" id="UP000729290">
    <property type="component" value="Unassembled WGS sequence"/>
</dbReference>
<keyword evidence="1" id="KW-0472">Membrane</keyword>
<keyword evidence="1" id="KW-0812">Transmembrane</keyword>
<comment type="caution">
    <text evidence="2">The sequence shown here is derived from an EMBL/GenBank/DDBJ whole genome shotgun (WGS) entry which is preliminary data.</text>
</comment>
<keyword evidence="3" id="KW-1185">Reference proteome</keyword>
<evidence type="ECO:0000256" key="1">
    <source>
        <dbReference type="SAM" id="Phobius"/>
    </source>
</evidence>
<sequence length="270" mass="30875">MKKTWELPLVLAAILIVFLINFVIYLAARLEEPVFLSHYYSVPMEDWMSLDFSYIANRDENKEILSVSLPELDYLEGMPRNCNKEDYGVYSLYDTSIEFHFPKEMRNSDLIFTEMEILCADGTKSRVDVGEVHLYVPMEESEALSLVACGKEADGSAYVAWYAQEDVEILGITHYGQNRFSDVLYLRDGDGQEVTFPMKLAAGEEMEIIASMELLPGDYRRQEVVGIHPWFQTRTSDGSLAEFSAGEMVVHEPNLGFRQIYRILKMKGAI</sequence>
<evidence type="ECO:0000313" key="2">
    <source>
        <dbReference type="EMBL" id="MBM6877781.1"/>
    </source>
</evidence>
<protein>
    <submittedName>
        <fullName evidence="2">Uncharacterized protein</fullName>
    </submittedName>
</protein>
<evidence type="ECO:0000313" key="3">
    <source>
        <dbReference type="Proteomes" id="UP000729290"/>
    </source>
</evidence>
<dbReference type="EMBL" id="JACSNV010000007">
    <property type="protein sequence ID" value="MBM6877781.1"/>
    <property type="molecule type" value="Genomic_DNA"/>
</dbReference>
<reference evidence="2 3" key="1">
    <citation type="journal article" date="2021" name="Sci. Rep.">
        <title>The distribution of antibiotic resistance genes in chicken gut microbiota commensals.</title>
        <authorList>
            <person name="Juricova H."/>
            <person name="Matiasovicova J."/>
            <person name="Kubasova T."/>
            <person name="Cejkova D."/>
            <person name="Rychlik I."/>
        </authorList>
    </citation>
    <scope>NUCLEOTIDE SEQUENCE [LARGE SCALE GENOMIC DNA]</scope>
    <source>
        <strain evidence="2 3">An431b</strain>
    </source>
</reference>
<dbReference type="RefSeq" id="WP_205133623.1">
    <property type="nucleotide sequence ID" value="NZ_JACSNT010000007.1"/>
</dbReference>
<feature type="transmembrane region" description="Helical" evidence="1">
    <location>
        <begin position="7"/>
        <end position="28"/>
    </location>
</feature>
<accession>A0ABS2G8I2</accession>
<gene>
    <name evidence="2" type="ORF">H9X83_06350</name>
</gene>
<proteinExistence type="predicted"/>